<gene>
    <name evidence="2" type="ORF">PR048_026149</name>
</gene>
<proteinExistence type="predicted"/>
<evidence type="ECO:0000313" key="2">
    <source>
        <dbReference type="EMBL" id="KAJ8872543.1"/>
    </source>
</evidence>
<organism evidence="2 3">
    <name type="scientific">Dryococelus australis</name>
    <dbReference type="NCBI Taxonomy" id="614101"/>
    <lineage>
        <taxon>Eukaryota</taxon>
        <taxon>Metazoa</taxon>
        <taxon>Ecdysozoa</taxon>
        <taxon>Arthropoda</taxon>
        <taxon>Hexapoda</taxon>
        <taxon>Insecta</taxon>
        <taxon>Pterygota</taxon>
        <taxon>Neoptera</taxon>
        <taxon>Polyneoptera</taxon>
        <taxon>Phasmatodea</taxon>
        <taxon>Verophasmatodea</taxon>
        <taxon>Anareolatae</taxon>
        <taxon>Phasmatidae</taxon>
        <taxon>Eurycanthinae</taxon>
        <taxon>Dryococelus</taxon>
    </lineage>
</organism>
<dbReference type="EMBL" id="JARBHB010000011">
    <property type="protein sequence ID" value="KAJ8872543.1"/>
    <property type="molecule type" value="Genomic_DNA"/>
</dbReference>
<feature type="region of interest" description="Disordered" evidence="1">
    <location>
        <begin position="202"/>
        <end position="228"/>
    </location>
</feature>
<sequence>MVRGEELPRVNTDAAPRVTCLILAAAPTLNKYSSYGFRIVAANRRHFDLDHICQAAPWTQLWASPRYHPIHYYLSPRPREQSRGGLGRNCSLSPEQLVSGEQEIGALPSYVRLASLTPHEDPLSWFGSPDYFSAPPPFSNIPPASRTLHCYDACSRRFSSRWSLPALLVALLVHCRTIAQILDSKARRTFIAAGLDLEGSPYPDAGMKGRGETGDPRENPPTNGIVRHDSHMRKSGVTCRGLNPDRLGVLIKANTDEVGDESPQVVRLEGRHTVHPPALQLYSDDGVVIRGRGKRECPEKTRRSAASPGTIPTCENPGVTRPGIAHLPPRRTGFSLTAQPPRPLECFLSVHFAIRQCDKAVLSYAGELENSAVEAPRTYSSPRAYVVRGRRCRTRKQAAYVVTRREGSGSPSTQTPGVARATWNAAPSPRPRDEAGGWASRSRQSREVRRVIRVGDHVVSSAALLAAASTQWWPASISPHQSISAHRVY</sequence>
<dbReference type="Proteomes" id="UP001159363">
    <property type="component" value="Chromosome 10"/>
</dbReference>
<evidence type="ECO:0000313" key="3">
    <source>
        <dbReference type="Proteomes" id="UP001159363"/>
    </source>
</evidence>
<keyword evidence="3" id="KW-1185">Reference proteome</keyword>
<feature type="compositionally biased region" description="Basic and acidic residues" evidence="1">
    <location>
        <begin position="207"/>
        <end position="218"/>
    </location>
</feature>
<name>A0ABQ9GKL4_9NEOP</name>
<evidence type="ECO:0000256" key="1">
    <source>
        <dbReference type="SAM" id="MobiDB-lite"/>
    </source>
</evidence>
<feature type="region of interest" description="Disordered" evidence="1">
    <location>
        <begin position="294"/>
        <end position="320"/>
    </location>
</feature>
<accession>A0ABQ9GKL4</accession>
<comment type="caution">
    <text evidence="2">The sequence shown here is derived from an EMBL/GenBank/DDBJ whole genome shotgun (WGS) entry which is preliminary data.</text>
</comment>
<feature type="region of interest" description="Disordered" evidence="1">
    <location>
        <begin position="404"/>
        <end position="442"/>
    </location>
</feature>
<reference evidence="2 3" key="1">
    <citation type="submission" date="2023-02" db="EMBL/GenBank/DDBJ databases">
        <title>LHISI_Scaffold_Assembly.</title>
        <authorList>
            <person name="Stuart O.P."/>
            <person name="Cleave R."/>
            <person name="Magrath M.J.L."/>
            <person name="Mikheyev A.S."/>
        </authorList>
    </citation>
    <scope>NUCLEOTIDE SEQUENCE [LARGE SCALE GENOMIC DNA]</scope>
    <source>
        <strain evidence="2">Daus_M_001</strain>
        <tissue evidence="2">Leg muscle</tissue>
    </source>
</reference>
<protein>
    <submittedName>
        <fullName evidence="2">Uncharacterized protein</fullName>
    </submittedName>
</protein>